<evidence type="ECO:0000256" key="1">
    <source>
        <dbReference type="SAM" id="Phobius"/>
    </source>
</evidence>
<dbReference type="PIRSF" id="PIRSF037394">
    <property type="entry name" value="ABC_thiamine-permease_YkoE_prd"/>
    <property type="match status" value="1"/>
</dbReference>
<name>A0A5Q6S2A9_9ACTN</name>
<comment type="caution">
    <text evidence="2">The sequence shown here is derived from an EMBL/GenBank/DDBJ whole genome shotgun (WGS) entry which is preliminary data.</text>
</comment>
<accession>A0A5Q6S2A9</accession>
<keyword evidence="1" id="KW-1133">Transmembrane helix</keyword>
<dbReference type="RefSeq" id="WP_149767400.1">
    <property type="nucleotide sequence ID" value="NZ_VDFQ02000001.1"/>
</dbReference>
<evidence type="ECO:0000313" key="2">
    <source>
        <dbReference type="EMBL" id="KAA1424517.1"/>
    </source>
</evidence>
<keyword evidence="1" id="KW-0812">Transmembrane</keyword>
<dbReference type="AlphaFoldDB" id="A0A5Q6S2A9"/>
<protein>
    <submittedName>
        <fullName evidence="2">ABC transporter permease</fullName>
    </submittedName>
</protein>
<feature type="transmembrane region" description="Helical" evidence="1">
    <location>
        <begin position="137"/>
        <end position="157"/>
    </location>
</feature>
<feature type="transmembrane region" description="Helical" evidence="1">
    <location>
        <begin position="110"/>
        <end position="130"/>
    </location>
</feature>
<dbReference type="Pfam" id="PF09819">
    <property type="entry name" value="ABC_cobalt"/>
    <property type="match status" value="1"/>
</dbReference>
<proteinExistence type="predicted"/>
<dbReference type="InterPro" id="IPR017195">
    <property type="entry name" value="ABC_thiamin-permease_prd"/>
</dbReference>
<dbReference type="Proteomes" id="UP000307768">
    <property type="component" value="Unassembled WGS sequence"/>
</dbReference>
<feature type="transmembrane region" description="Helical" evidence="1">
    <location>
        <begin position="27"/>
        <end position="47"/>
    </location>
</feature>
<dbReference type="OrthoDB" id="8017424at2"/>
<evidence type="ECO:0000313" key="3">
    <source>
        <dbReference type="Proteomes" id="UP000307768"/>
    </source>
</evidence>
<organism evidence="2 3">
    <name type="scientific">Mumia zhuanghuii</name>
    <dbReference type="NCBI Taxonomy" id="2585211"/>
    <lineage>
        <taxon>Bacteria</taxon>
        <taxon>Bacillati</taxon>
        <taxon>Actinomycetota</taxon>
        <taxon>Actinomycetes</taxon>
        <taxon>Propionibacteriales</taxon>
        <taxon>Nocardioidaceae</taxon>
        <taxon>Mumia</taxon>
    </lineage>
</organism>
<feature type="transmembrane region" description="Helical" evidence="1">
    <location>
        <begin position="53"/>
        <end position="75"/>
    </location>
</feature>
<feature type="transmembrane region" description="Helical" evidence="1">
    <location>
        <begin position="87"/>
        <end position="104"/>
    </location>
</feature>
<keyword evidence="1" id="KW-0472">Membrane</keyword>
<dbReference type="EMBL" id="VDFQ02000001">
    <property type="protein sequence ID" value="KAA1424517.1"/>
    <property type="molecule type" value="Genomic_DNA"/>
</dbReference>
<sequence length="218" mass="22639">MADAARPTTARSGPVRSAWADAVHYRTIDLVTVAMLGVAIGVVFWGWNQLYAVVSTASVFAFPPSIGLISGPWLLGGVVGGLVVRKAGAAFGTEVIAAMVALVLGNQWGMSSILSGVVQGIGAEIVFALLLWRRWGVVAAALAGAVSALCAVAYEWNLYWADWGTGWKLVYAAFFALSGALVAGVGGWLLVRALAPTGALDAFAAGREHHDRLARTSG</sequence>
<gene>
    <name evidence="2" type="ORF">FE697_000875</name>
</gene>
<feature type="transmembrane region" description="Helical" evidence="1">
    <location>
        <begin position="169"/>
        <end position="191"/>
    </location>
</feature>
<reference evidence="2 3" key="1">
    <citation type="submission" date="2019-09" db="EMBL/GenBank/DDBJ databases">
        <title>Mumia zhuanghuii sp. nov. isolated from the intestinal contents of plateau pika (Ochotona curzoniae) in the Qinghai-Tibet plateau of China.</title>
        <authorList>
            <person name="Tian Z."/>
        </authorList>
    </citation>
    <scope>NUCLEOTIDE SEQUENCE [LARGE SCALE GENOMIC DNA]</scope>
    <source>
        <strain evidence="3">350</strain>
    </source>
</reference>